<name>A0ABT7A9D7_9ACTN</name>
<comment type="caution">
    <text evidence="1">The sequence shown here is derived from an EMBL/GenBank/DDBJ whole genome shotgun (WGS) entry which is preliminary data.</text>
</comment>
<reference evidence="1 2" key="1">
    <citation type="submission" date="2023-05" db="EMBL/GenBank/DDBJ databases">
        <title>Streptantibioticus silvisoli sp. nov., acidotolerant actinomycetes 1 from pine litter.</title>
        <authorList>
            <person name="Swiecimska M."/>
            <person name="Golinska P."/>
            <person name="Sangal V."/>
            <person name="Wachnowicz B."/>
            <person name="Goodfellow M."/>
        </authorList>
    </citation>
    <scope>NUCLEOTIDE SEQUENCE [LARGE SCALE GENOMIC DNA]</scope>
    <source>
        <strain evidence="1 2">DSM 42109</strain>
    </source>
</reference>
<dbReference type="RefSeq" id="WP_280842594.1">
    <property type="nucleotide sequence ID" value="NZ_JANCPR020000069.1"/>
</dbReference>
<keyword evidence="2" id="KW-1185">Reference proteome</keyword>
<dbReference type="Proteomes" id="UP001214441">
    <property type="component" value="Unassembled WGS sequence"/>
</dbReference>
<evidence type="ECO:0000313" key="1">
    <source>
        <dbReference type="EMBL" id="MDJ1137948.1"/>
    </source>
</evidence>
<proteinExistence type="predicted"/>
<organism evidence="1 2">
    <name type="scientific">Streptomyces iconiensis</name>
    <dbReference type="NCBI Taxonomy" id="1384038"/>
    <lineage>
        <taxon>Bacteria</taxon>
        <taxon>Bacillati</taxon>
        <taxon>Actinomycetota</taxon>
        <taxon>Actinomycetes</taxon>
        <taxon>Kitasatosporales</taxon>
        <taxon>Streptomycetaceae</taxon>
        <taxon>Streptomyces</taxon>
    </lineage>
</organism>
<protein>
    <submittedName>
        <fullName evidence="1">Uncharacterized protein</fullName>
    </submittedName>
</protein>
<sequence length="99" mass="10612">MQPTRHQIAAVLTQVVSALERHPNLDADAAIRFVVYGNPGTPTPVADTAESLLVDAARRAITDAASVGLDEGEEQPEAEWLVTEEALRCARAAAEEYGR</sequence>
<gene>
    <name evidence="1" type="ORF">NMN56_039525</name>
</gene>
<evidence type="ECO:0000313" key="2">
    <source>
        <dbReference type="Proteomes" id="UP001214441"/>
    </source>
</evidence>
<dbReference type="EMBL" id="JANCPR020000069">
    <property type="protein sequence ID" value="MDJ1137948.1"/>
    <property type="molecule type" value="Genomic_DNA"/>
</dbReference>
<accession>A0ABT7A9D7</accession>